<reference evidence="1" key="1">
    <citation type="submission" date="2021-12" db="EMBL/GenBank/DDBJ databases">
        <authorList>
            <person name="Zaccaron A."/>
            <person name="Stergiopoulos I."/>
        </authorList>
    </citation>
    <scope>NUCLEOTIDE SEQUENCE</scope>
    <source>
        <strain evidence="1">Race5_Kim</strain>
    </source>
</reference>
<accession>A0A9Q8LED4</accession>
<dbReference type="EMBL" id="CP090166">
    <property type="protein sequence ID" value="UJO15873.1"/>
    <property type="molecule type" value="Genomic_DNA"/>
</dbReference>
<dbReference type="GeneID" id="71983906"/>
<dbReference type="RefSeq" id="XP_047760239.1">
    <property type="nucleotide sequence ID" value="XM_047903176.1"/>
</dbReference>
<dbReference type="AlphaFoldDB" id="A0A9Q8LED4"/>
<evidence type="ECO:0000313" key="1">
    <source>
        <dbReference type="EMBL" id="UJO15873.1"/>
    </source>
</evidence>
<organism evidence="1 2">
    <name type="scientific">Passalora fulva</name>
    <name type="common">Tomato leaf mold</name>
    <name type="synonym">Cladosporium fulvum</name>
    <dbReference type="NCBI Taxonomy" id="5499"/>
    <lineage>
        <taxon>Eukaryota</taxon>
        <taxon>Fungi</taxon>
        <taxon>Dikarya</taxon>
        <taxon>Ascomycota</taxon>
        <taxon>Pezizomycotina</taxon>
        <taxon>Dothideomycetes</taxon>
        <taxon>Dothideomycetidae</taxon>
        <taxon>Mycosphaerellales</taxon>
        <taxon>Mycosphaerellaceae</taxon>
        <taxon>Fulvia</taxon>
    </lineage>
</organism>
<proteinExistence type="predicted"/>
<evidence type="ECO:0000313" key="2">
    <source>
        <dbReference type="Proteomes" id="UP000756132"/>
    </source>
</evidence>
<dbReference type="KEGG" id="ffu:CLAFUR5_04028"/>
<protein>
    <submittedName>
        <fullName evidence="1">Uncharacterized protein</fullName>
    </submittedName>
</protein>
<name>A0A9Q8LED4_PASFU</name>
<dbReference type="OrthoDB" id="3647031at2759"/>
<dbReference type="Proteomes" id="UP000756132">
    <property type="component" value="Chromosome 4"/>
</dbReference>
<keyword evidence="2" id="KW-1185">Reference proteome</keyword>
<gene>
    <name evidence="1" type="ORF">CLAFUR5_04028</name>
</gene>
<reference evidence="1" key="2">
    <citation type="journal article" date="2022" name="Microb. Genom.">
        <title>A chromosome-scale genome assembly of the tomato pathogen Cladosporium fulvum reveals a compartmentalized genome architecture and the presence of a dispensable chromosome.</title>
        <authorList>
            <person name="Zaccaron A.Z."/>
            <person name="Chen L.H."/>
            <person name="Samaras A."/>
            <person name="Stergiopoulos I."/>
        </authorList>
    </citation>
    <scope>NUCLEOTIDE SEQUENCE</scope>
    <source>
        <strain evidence="1">Race5_Kim</strain>
    </source>
</reference>
<dbReference type="OMA" id="YIRYIVY"/>
<sequence>MSSPNPSGNSDPRDPVTIVTTCRRYIRYIVYDQFPSFLGTVSELPAKTVQRWAQRDRSWDARQGAIGNPVRGWIDPGLADGIDERRVGYEGFLERKRRGEVIGVDAKDKESSE</sequence>